<comment type="caution">
    <text evidence="1">The sequence shown here is derived from an EMBL/GenBank/DDBJ whole genome shotgun (WGS) entry which is preliminary data.</text>
</comment>
<name>A0ABR4HSJ4_9EURO</name>
<dbReference type="EMBL" id="JBFXLS010000090">
    <property type="protein sequence ID" value="KAL2817707.1"/>
    <property type="molecule type" value="Genomic_DNA"/>
</dbReference>
<evidence type="ECO:0000313" key="2">
    <source>
        <dbReference type="Proteomes" id="UP001610335"/>
    </source>
</evidence>
<proteinExistence type="predicted"/>
<protein>
    <submittedName>
        <fullName evidence="1">Uncharacterized protein</fullName>
    </submittedName>
</protein>
<sequence>MTFNEGTEEEVLETFTIDLTSDEGQGGGFHTANPPRQPFQRETVHQDRRAVHIKCSLLDVVHGKWSPESTEEDATLIVFGFRFDPGSAGARITTATITVTFVGESNEDDHPGVAGLSLNGTYSLLQTTHTQTITQGFDATVSASVLNAGQLGVTKKYEKVVSHQVSDATYVSGTSCMIGVDWDPENAVEWKLRENATLRTGVPGYLRAGVLLKRLTQAPFQCTVEIDSKVDARSRIKRWFGGKPKDDPVLFDPRMKATNRLMEYDLQNLGGFDLSLVEDVTFTTVLDGAIKHANVNRS</sequence>
<accession>A0ABR4HSJ4</accession>
<gene>
    <name evidence="1" type="ORF">BDW59DRAFT_131886</name>
</gene>
<organism evidence="1 2">
    <name type="scientific">Aspergillus cavernicola</name>
    <dbReference type="NCBI Taxonomy" id="176166"/>
    <lineage>
        <taxon>Eukaryota</taxon>
        <taxon>Fungi</taxon>
        <taxon>Dikarya</taxon>
        <taxon>Ascomycota</taxon>
        <taxon>Pezizomycotina</taxon>
        <taxon>Eurotiomycetes</taxon>
        <taxon>Eurotiomycetidae</taxon>
        <taxon>Eurotiales</taxon>
        <taxon>Aspergillaceae</taxon>
        <taxon>Aspergillus</taxon>
        <taxon>Aspergillus subgen. Nidulantes</taxon>
    </lineage>
</organism>
<evidence type="ECO:0000313" key="1">
    <source>
        <dbReference type="EMBL" id="KAL2817707.1"/>
    </source>
</evidence>
<keyword evidence="2" id="KW-1185">Reference proteome</keyword>
<reference evidence="1 2" key="1">
    <citation type="submission" date="2024-07" db="EMBL/GenBank/DDBJ databases">
        <title>Section-level genome sequencing and comparative genomics of Aspergillus sections Usti and Cavernicolus.</title>
        <authorList>
            <consortium name="Lawrence Berkeley National Laboratory"/>
            <person name="Nybo J.L."/>
            <person name="Vesth T.C."/>
            <person name="Theobald S."/>
            <person name="Frisvad J.C."/>
            <person name="Larsen T.O."/>
            <person name="Kjaerboelling I."/>
            <person name="Rothschild-Mancinelli K."/>
            <person name="Lyhne E.K."/>
            <person name="Kogle M.E."/>
            <person name="Barry K."/>
            <person name="Clum A."/>
            <person name="Na H."/>
            <person name="Ledsgaard L."/>
            <person name="Lin J."/>
            <person name="Lipzen A."/>
            <person name="Kuo A."/>
            <person name="Riley R."/>
            <person name="Mondo S."/>
            <person name="LaButti K."/>
            <person name="Haridas S."/>
            <person name="Pangalinan J."/>
            <person name="Salamov A.A."/>
            <person name="Simmons B.A."/>
            <person name="Magnuson J.K."/>
            <person name="Chen J."/>
            <person name="Drula E."/>
            <person name="Henrissat B."/>
            <person name="Wiebenga A."/>
            <person name="Lubbers R.J."/>
            <person name="Gomes A.C."/>
            <person name="Makela M.R."/>
            <person name="Stajich J."/>
            <person name="Grigoriev I.V."/>
            <person name="Mortensen U.H."/>
            <person name="De vries R.P."/>
            <person name="Baker S.E."/>
            <person name="Andersen M.R."/>
        </authorList>
    </citation>
    <scope>NUCLEOTIDE SEQUENCE [LARGE SCALE GENOMIC DNA]</scope>
    <source>
        <strain evidence="1 2">CBS 600.67</strain>
    </source>
</reference>
<dbReference type="Proteomes" id="UP001610335">
    <property type="component" value="Unassembled WGS sequence"/>
</dbReference>